<dbReference type="EMBL" id="CAJVPS010012482">
    <property type="protein sequence ID" value="CAG8671209.1"/>
    <property type="molecule type" value="Genomic_DNA"/>
</dbReference>
<dbReference type="Proteomes" id="UP000789508">
    <property type="component" value="Unassembled WGS sequence"/>
</dbReference>
<proteinExistence type="predicted"/>
<feature type="domain" description="Glycosyl transferase family 25" evidence="1">
    <location>
        <begin position="16"/>
        <end position="177"/>
    </location>
</feature>
<evidence type="ECO:0000313" key="2">
    <source>
        <dbReference type="EMBL" id="CAG8671209.1"/>
    </source>
</evidence>
<protein>
    <submittedName>
        <fullName evidence="2">3492_t:CDS:1</fullName>
    </submittedName>
</protein>
<comment type="caution">
    <text evidence="2">The sequence shown here is derived from an EMBL/GenBank/DDBJ whole genome shotgun (WGS) entry which is preliminary data.</text>
</comment>
<dbReference type="AlphaFoldDB" id="A0A9N9EB04"/>
<sequence>MPVRKIEPLNCTLGFDNIYVLSLEKRADRRALMDELGQFHGLCFDYFKAVESDDMEVNRLNQSWNLYGFPGIKACYLSHYHIYESIIKNGYSKSLILEDDVDMELDLFDIMSNIHLILPNDWEILYLGHCHEWIDDTKILVSGLSTNHKLHTAVHPQCTHAYAITASAAKKLLEILDIDHTYADAAIDVELADLILDKKFIAYGVHPQIITQWKAKDDMSDTVPEPDAVDKIYTLTNSTLEILGFSRGWS</sequence>
<gene>
    <name evidence="2" type="ORF">ALEPTO_LOCUS10596</name>
</gene>
<dbReference type="OrthoDB" id="2326236at2759"/>
<keyword evidence="3" id="KW-1185">Reference proteome</keyword>
<accession>A0A9N9EB04</accession>
<dbReference type="Pfam" id="PF01755">
    <property type="entry name" value="Glyco_transf_25"/>
    <property type="match status" value="1"/>
</dbReference>
<dbReference type="InterPro" id="IPR002654">
    <property type="entry name" value="Glyco_trans_25"/>
</dbReference>
<reference evidence="2" key="1">
    <citation type="submission" date="2021-06" db="EMBL/GenBank/DDBJ databases">
        <authorList>
            <person name="Kallberg Y."/>
            <person name="Tangrot J."/>
            <person name="Rosling A."/>
        </authorList>
    </citation>
    <scope>NUCLEOTIDE SEQUENCE</scope>
    <source>
        <strain evidence="2">FL130A</strain>
    </source>
</reference>
<name>A0A9N9EB04_9GLOM</name>
<dbReference type="CDD" id="cd06532">
    <property type="entry name" value="Glyco_transf_25"/>
    <property type="match status" value="1"/>
</dbReference>
<evidence type="ECO:0000259" key="1">
    <source>
        <dbReference type="Pfam" id="PF01755"/>
    </source>
</evidence>
<organism evidence="2 3">
    <name type="scientific">Ambispora leptoticha</name>
    <dbReference type="NCBI Taxonomy" id="144679"/>
    <lineage>
        <taxon>Eukaryota</taxon>
        <taxon>Fungi</taxon>
        <taxon>Fungi incertae sedis</taxon>
        <taxon>Mucoromycota</taxon>
        <taxon>Glomeromycotina</taxon>
        <taxon>Glomeromycetes</taxon>
        <taxon>Archaeosporales</taxon>
        <taxon>Ambisporaceae</taxon>
        <taxon>Ambispora</taxon>
    </lineage>
</organism>
<evidence type="ECO:0000313" key="3">
    <source>
        <dbReference type="Proteomes" id="UP000789508"/>
    </source>
</evidence>